<accession>M7Z765</accession>
<name>M7Z765_TRIUA</name>
<dbReference type="EMBL" id="KD251471">
    <property type="protein sequence ID" value="EMS48235.1"/>
    <property type="molecule type" value="Genomic_DNA"/>
</dbReference>
<dbReference type="AlphaFoldDB" id="M7Z765"/>
<organism evidence="2">
    <name type="scientific">Triticum urartu</name>
    <name type="common">Red wild einkorn</name>
    <name type="synonym">Crithodium urartu</name>
    <dbReference type="NCBI Taxonomy" id="4572"/>
    <lineage>
        <taxon>Eukaryota</taxon>
        <taxon>Viridiplantae</taxon>
        <taxon>Streptophyta</taxon>
        <taxon>Embryophyta</taxon>
        <taxon>Tracheophyta</taxon>
        <taxon>Spermatophyta</taxon>
        <taxon>Magnoliopsida</taxon>
        <taxon>Liliopsida</taxon>
        <taxon>Poales</taxon>
        <taxon>Poaceae</taxon>
        <taxon>BOP clade</taxon>
        <taxon>Pooideae</taxon>
        <taxon>Triticodae</taxon>
        <taxon>Triticeae</taxon>
        <taxon>Triticinae</taxon>
        <taxon>Triticum</taxon>
    </lineage>
</organism>
<gene>
    <name evidence="2" type="ORF">TRIUR3_21827</name>
</gene>
<feature type="compositionally biased region" description="Basic and acidic residues" evidence="1">
    <location>
        <begin position="81"/>
        <end position="97"/>
    </location>
</feature>
<proteinExistence type="predicted"/>
<protein>
    <submittedName>
        <fullName evidence="2">Uncharacterized protein</fullName>
    </submittedName>
</protein>
<reference evidence="2" key="1">
    <citation type="journal article" date="2013" name="Nature">
        <title>Draft genome of the wheat A-genome progenitor Triticum urartu.</title>
        <authorList>
            <person name="Ling H.Q."/>
            <person name="Zhao S."/>
            <person name="Liu D."/>
            <person name="Wang J."/>
            <person name="Sun H."/>
            <person name="Zhang C."/>
            <person name="Fan H."/>
            <person name="Li D."/>
            <person name="Dong L."/>
            <person name="Tao Y."/>
            <person name="Gao C."/>
            <person name="Wu H."/>
            <person name="Li Y."/>
            <person name="Cui Y."/>
            <person name="Guo X."/>
            <person name="Zheng S."/>
            <person name="Wang B."/>
            <person name="Yu K."/>
            <person name="Liang Q."/>
            <person name="Yang W."/>
            <person name="Lou X."/>
            <person name="Chen J."/>
            <person name="Feng M."/>
            <person name="Jian J."/>
            <person name="Zhang X."/>
            <person name="Luo G."/>
            <person name="Jiang Y."/>
            <person name="Liu J."/>
            <person name="Wang Z."/>
            <person name="Sha Y."/>
            <person name="Zhang B."/>
            <person name="Wu H."/>
            <person name="Tang D."/>
            <person name="Shen Q."/>
            <person name="Xue P."/>
            <person name="Zou S."/>
            <person name="Wang X."/>
            <person name="Liu X."/>
            <person name="Wang F."/>
            <person name="Yang Y."/>
            <person name="An X."/>
            <person name="Dong Z."/>
            <person name="Zhang K."/>
            <person name="Zhang X."/>
            <person name="Luo M.C."/>
            <person name="Dvorak J."/>
            <person name="Tong Y."/>
            <person name="Wang J."/>
            <person name="Yang H."/>
            <person name="Li Z."/>
            <person name="Wang D."/>
            <person name="Zhang A."/>
            <person name="Wang J."/>
        </authorList>
    </citation>
    <scope>NUCLEOTIDE SEQUENCE</scope>
</reference>
<evidence type="ECO:0000256" key="1">
    <source>
        <dbReference type="SAM" id="MobiDB-lite"/>
    </source>
</evidence>
<sequence>MAGSRWRGSAGLGFRCGKGGEKVHRGGWQWHAATGEAHEDLLPSEQLATKAGQGAVRARGMAGVARWLRTYTVEGVAGARSSDRGAKAARSCGREGRAASSKGVEEEGGQGVVILWPAGGRGLGTTPDRVEGESKESGRGEGIESTPWHRCVGDDVGGRWGSRG</sequence>
<feature type="region of interest" description="Disordered" evidence="1">
    <location>
        <begin position="78"/>
        <end position="164"/>
    </location>
</feature>
<feature type="compositionally biased region" description="Basic and acidic residues" evidence="1">
    <location>
        <begin position="128"/>
        <end position="142"/>
    </location>
</feature>
<evidence type="ECO:0000313" key="2">
    <source>
        <dbReference type="EMBL" id="EMS48235.1"/>
    </source>
</evidence>